<dbReference type="EMBL" id="CAEY01001111">
    <property type="status" value="NOT_ANNOTATED_CDS"/>
    <property type="molecule type" value="Genomic_DNA"/>
</dbReference>
<dbReference type="EnsemblMetazoa" id="tetur03g02190.1">
    <property type="protein sequence ID" value="tetur03g02190.1"/>
    <property type="gene ID" value="tetur03g02190"/>
</dbReference>
<name>T1JZ03_TETUR</name>
<protein>
    <submittedName>
        <fullName evidence="1">Uncharacterized protein</fullName>
    </submittedName>
</protein>
<reference evidence="2" key="1">
    <citation type="submission" date="2011-08" db="EMBL/GenBank/DDBJ databases">
        <authorList>
            <person name="Rombauts S."/>
        </authorList>
    </citation>
    <scope>NUCLEOTIDE SEQUENCE</scope>
    <source>
        <strain evidence="2">London</strain>
    </source>
</reference>
<evidence type="ECO:0000313" key="1">
    <source>
        <dbReference type="EnsemblMetazoa" id="tetur03g02190.1"/>
    </source>
</evidence>
<sequence>MPLDNTPRCFMVLHWLPYFKPDGIATIIQFQFLFLFR</sequence>
<accession>T1JZ03</accession>
<dbReference type="HOGENOM" id="CLU_3351656_0_0_1"/>
<dbReference type="AlphaFoldDB" id="T1JZ03"/>
<evidence type="ECO:0000313" key="2">
    <source>
        <dbReference type="Proteomes" id="UP000015104"/>
    </source>
</evidence>
<proteinExistence type="predicted"/>
<reference evidence="1" key="2">
    <citation type="submission" date="2015-06" db="UniProtKB">
        <authorList>
            <consortium name="EnsemblMetazoa"/>
        </authorList>
    </citation>
    <scope>IDENTIFICATION</scope>
</reference>
<keyword evidence="2" id="KW-1185">Reference proteome</keyword>
<organism evidence="1 2">
    <name type="scientific">Tetranychus urticae</name>
    <name type="common">Two-spotted spider mite</name>
    <dbReference type="NCBI Taxonomy" id="32264"/>
    <lineage>
        <taxon>Eukaryota</taxon>
        <taxon>Metazoa</taxon>
        <taxon>Ecdysozoa</taxon>
        <taxon>Arthropoda</taxon>
        <taxon>Chelicerata</taxon>
        <taxon>Arachnida</taxon>
        <taxon>Acari</taxon>
        <taxon>Acariformes</taxon>
        <taxon>Trombidiformes</taxon>
        <taxon>Prostigmata</taxon>
        <taxon>Eleutherengona</taxon>
        <taxon>Raphignathae</taxon>
        <taxon>Tetranychoidea</taxon>
        <taxon>Tetranychidae</taxon>
        <taxon>Tetranychus</taxon>
    </lineage>
</organism>
<dbReference type="Proteomes" id="UP000015104">
    <property type="component" value="Unassembled WGS sequence"/>
</dbReference>